<dbReference type="NCBIfam" id="TIGR02050">
    <property type="entry name" value="gshA_cyan_rel"/>
    <property type="match status" value="1"/>
</dbReference>
<evidence type="ECO:0000256" key="3">
    <source>
        <dbReference type="ARBA" id="ARBA00022840"/>
    </source>
</evidence>
<dbReference type="HAMAP" id="MF_01609">
    <property type="entry name" value="Glu_cys_ligase_2"/>
    <property type="match status" value="1"/>
</dbReference>
<protein>
    <recommendedName>
        <fullName evidence="4">Putative glutamate--cysteine ligase 2</fullName>
        <ecNumber evidence="4">6.3.2.2</ecNumber>
    </recommendedName>
    <alternativeName>
        <fullName evidence="4">Gamma-glutamylcysteine synthetase 2</fullName>
        <shortName evidence="4">GCS 2</shortName>
        <shortName evidence="4">Gamma-GCS 2</shortName>
    </alternativeName>
</protein>
<dbReference type="InterPro" id="IPR006336">
    <property type="entry name" value="GCS2"/>
</dbReference>
<reference evidence="5 6" key="1">
    <citation type="submission" date="2017-01" db="EMBL/GenBank/DDBJ databases">
        <title>The cable genome- insights into the physiology and evolution of filamentous bacteria capable of sulfide oxidation via long distance electron transfer.</title>
        <authorList>
            <person name="Schreiber L."/>
            <person name="Bjerg J.T."/>
            <person name="Boggild A."/>
            <person name="Van De Vossenberg J."/>
            <person name="Meysman F."/>
            <person name="Nielsen L.P."/>
            <person name="Schramm A."/>
            <person name="Kjeldsen K.U."/>
        </authorList>
    </citation>
    <scope>NUCLEOTIDE SEQUENCE [LARGE SCALE GENOMIC DNA]</scope>
    <source>
        <strain evidence="5">A5</strain>
    </source>
</reference>
<dbReference type="GO" id="GO:0004357">
    <property type="term" value="F:glutamate-cysteine ligase activity"/>
    <property type="evidence" value="ECO:0007669"/>
    <property type="project" value="UniProtKB-EC"/>
</dbReference>
<evidence type="ECO:0000256" key="1">
    <source>
        <dbReference type="ARBA" id="ARBA00022598"/>
    </source>
</evidence>
<dbReference type="PANTHER" id="PTHR36510:SF1">
    <property type="entry name" value="GLUTAMATE--CYSTEINE LIGASE 2-RELATED"/>
    <property type="match status" value="1"/>
</dbReference>
<evidence type="ECO:0000313" key="6">
    <source>
        <dbReference type="Proteomes" id="UP000288892"/>
    </source>
</evidence>
<comment type="caution">
    <text evidence="5">The sequence shown here is derived from an EMBL/GenBank/DDBJ whole genome shotgun (WGS) entry which is preliminary data.</text>
</comment>
<dbReference type="Gene3D" id="3.30.590.20">
    <property type="match status" value="1"/>
</dbReference>
<dbReference type="Pfam" id="PF04107">
    <property type="entry name" value="GCS2"/>
    <property type="match status" value="1"/>
</dbReference>
<dbReference type="EC" id="6.3.2.2" evidence="4"/>
<evidence type="ECO:0000256" key="2">
    <source>
        <dbReference type="ARBA" id="ARBA00022741"/>
    </source>
</evidence>
<dbReference type="PANTHER" id="PTHR36510">
    <property type="entry name" value="GLUTAMATE--CYSTEINE LIGASE 2-RELATED"/>
    <property type="match status" value="1"/>
</dbReference>
<accession>A0A444JGP5</accession>
<keyword evidence="2 4" id="KW-0547">Nucleotide-binding</keyword>
<dbReference type="InterPro" id="IPR014746">
    <property type="entry name" value="Gln_synth/guanido_kin_cat_dom"/>
</dbReference>
<gene>
    <name evidence="5" type="ORF">VU01_10363</name>
</gene>
<comment type="similarity">
    <text evidence="4">Belongs to the glutamate--cysteine ligase type 2 family. YbdK subfamily.</text>
</comment>
<dbReference type="EMBL" id="MTKS01000036">
    <property type="protein sequence ID" value="RWX52138.1"/>
    <property type="molecule type" value="Genomic_DNA"/>
</dbReference>
<evidence type="ECO:0000313" key="5">
    <source>
        <dbReference type="EMBL" id="RWX52138.1"/>
    </source>
</evidence>
<comment type="function">
    <text evidence="4">ATP-dependent carboxylate-amine ligase which exhibits weak glutamate--cysteine ligase activity.</text>
</comment>
<dbReference type="InterPro" id="IPR050141">
    <property type="entry name" value="GCL_type2/YbdK_subfam"/>
</dbReference>
<organism evidence="5 6">
    <name type="scientific">Candidatus Electrothrix marina</name>
    <dbReference type="NCBI Taxonomy" id="1859130"/>
    <lineage>
        <taxon>Bacteria</taxon>
        <taxon>Pseudomonadati</taxon>
        <taxon>Thermodesulfobacteriota</taxon>
        <taxon>Desulfobulbia</taxon>
        <taxon>Desulfobulbales</taxon>
        <taxon>Desulfobulbaceae</taxon>
        <taxon>Candidatus Electrothrix</taxon>
    </lineage>
</organism>
<dbReference type="GO" id="GO:0042398">
    <property type="term" value="P:modified amino acid biosynthetic process"/>
    <property type="evidence" value="ECO:0007669"/>
    <property type="project" value="InterPro"/>
</dbReference>
<dbReference type="Proteomes" id="UP000288892">
    <property type="component" value="Unassembled WGS sequence"/>
</dbReference>
<name>A0A444JGP5_9BACT</name>
<dbReference type="InterPro" id="IPR011793">
    <property type="entry name" value="YbdK"/>
</dbReference>
<dbReference type="SUPFAM" id="SSF55931">
    <property type="entry name" value="Glutamine synthetase/guanido kinase"/>
    <property type="match status" value="1"/>
</dbReference>
<evidence type="ECO:0000256" key="4">
    <source>
        <dbReference type="HAMAP-Rule" id="MF_01609"/>
    </source>
</evidence>
<comment type="catalytic activity">
    <reaction evidence="4">
        <text>L-cysteine + L-glutamate + ATP = gamma-L-glutamyl-L-cysteine + ADP + phosphate + H(+)</text>
        <dbReference type="Rhea" id="RHEA:13285"/>
        <dbReference type="ChEBI" id="CHEBI:15378"/>
        <dbReference type="ChEBI" id="CHEBI:29985"/>
        <dbReference type="ChEBI" id="CHEBI:30616"/>
        <dbReference type="ChEBI" id="CHEBI:35235"/>
        <dbReference type="ChEBI" id="CHEBI:43474"/>
        <dbReference type="ChEBI" id="CHEBI:58173"/>
        <dbReference type="ChEBI" id="CHEBI:456216"/>
        <dbReference type="EC" id="6.3.2.2"/>
    </reaction>
</comment>
<keyword evidence="3 4" id="KW-0067">ATP-binding</keyword>
<keyword evidence="1 4" id="KW-0436">Ligase</keyword>
<keyword evidence="6" id="KW-1185">Reference proteome</keyword>
<proteinExistence type="inferred from homology"/>
<dbReference type="GO" id="GO:0005524">
    <property type="term" value="F:ATP binding"/>
    <property type="evidence" value="ECO:0007669"/>
    <property type="project" value="UniProtKB-KW"/>
</dbReference>
<sequence>MEDNVFTPVFTGSRACTLGVELEFQLVDRSTLDLVPRANSILEDLVPEGSDRIVPEFLQSIIELQTGVCDTVDDVAADLSRLIHLVEDVAMREDCYLYSTSLHPFADPSAQVLSKGERYQRIMDELQQVGRQFITQGMHVHVGMPDGDTAIRVCDMIQPYLPVLLALSSSSPFFCGQDTGFQSYRTKLFEALPLAGIFGHLGNWQGYAEEVSNLHAHQAIERLKDLWWDVRPSPKFGTVEIRICDLPCRFYSILGLTAAIQALAAYLAETDPSSRPVSLQLLKCNKWQAARHGLDGRFVDAYGLLGSSNLTLRQAADQLFQIIRPVTDRFQTTGYIRELYKILEQGTCADRQRRLAGGEKKKFKEMITGLRNDYWLREQE</sequence>
<dbReference type="AlphaFoldDB" id="A0A444JGP5"/>